<keyword evidence="2" id="KW-0812">Transmembrane</keyword>
<keyword evidence="2" id="KW-1133">Transmembrane helix</keyword>
<evidence type="ECO:0000256" key="1">
    <source>
        <dbReference type="SAM" id="MobiDB-lite"/>
    </source>
</evidence>
<protein>
    <submittedName>
        <fullName evidence="3">Uncharacterized protein</fullName>
    </submittedName>
</protein>
<feature type="compositionally biased region" description="Low complexity" evidence="1">
    <location>
        <begin position="266"/>
        <end position="294"/>
    </location>
</feature>
<organism evidence="3 4">
    <name type="scientific">Candidatus Neomicrothrix subdominans</name>
    <dbReference type="NCBI Taxonomy" id="2954438"/>
    <lineage>
        <taxon>Bacteria</taxon>
        <taxon>Bacillati</taxon>
        <taxon>Actinomycetota</taxon>
        <taxon>Acidimicrobiia</taxon>
        <taxon>Acidimicrobiales</taxon>
        <taxon>Microthrixaceae</taxon>
        <taxon>Candidatus Neomicrothrix</taxon>
    </lineage>
</organism>
<dbReference type="AlphaFoldDB" id="A0A936TBN0"/>
<feature type="compositionally biased region" description="Polar residues" evidence="1">
    <location>
        <begin position="1"/>
        <end position="11"/>
    </location>
</feature>
<reference evidence="3 4" key="1">
    <citation type="submission" date="2020-10" db="EMBL/GenBank/DDBJ databases">
        <title>Connecting structure to function with the recovery of over 1000 high-quality activated sludge metagenome-assembled genomes encoding full-length rRNA genes using long-read sequencing.</title>
        <authorList>
            <person name="Singleton C.M."/>
            <person name="Petriglieri F."/>
            <person name="Kristensen J.M."/>
            <person name="Kirkegaard R.H."/>
            <person name="Michaelsen T.Y."/>
            <person name="Andersen M.H."/>
            <person name="Karst S.M."/>
            <person name="Dueholm M.S."/>
            <person name="Nielsen P.H."/>
            <person name="Albertsen M."/>
        </authorList>
    </citation>
    <scope>NUCLEOTIDE SEQUENCE [LARGE SCALE GENOMIC DNA]</scope>
    <source>
        <strain evidence="3">Lyne_18-Q3-R50-59_MAXAC.006</strain>
    </source>
</reference>
<feature type="region of interest" description="Disordered" evidence="1">
    <location>
        <begin position="1"/>
        <end position="22"/>
    </location>
</feature>
<accession>A0A936TBN0</accession>
<dbReference type="InterPro" id="IPR027273">
    <property type="entry name" value="Neocarzinostatin-like"/>
</dbReference>
<feature type="region of interest" description="Disordered" evidence="1">
    <location>
        <begin position="336"/>
        <end position="355"/>
    </location>
</feature>
<feature type="transmembrane region" description="Helical" evidence="2">
    <location>
        <begin position="314"/>
        <end position="335"/>
    </location>
</feature>
<proteinExistence type="predicted"/>
<evidence type="ECO:0000256" key="2">
    <source>
        <dbReference type="SAM" id="Phobius"/>
    </source>
</evidence>
<gene>
    <name evidence="3" type="ORF">IPN02_01505</name>
</gene>
<feature type="compositionally biased region" description="Low complexity" evidence="1">
    <location>
        <begin position="250"/>
        <end position="259"/>
    </location>
</feature>
<keyword evidence="2" id="KW-0472">Membrane</keyword>
<evidence type="ECO:0000313" key="3">
    <source>
        <dbReference type="EMBL" id="MBK9295556.1"/>
    </source>
</evidence>
<comment type="caution">
    <text evidence="3">The sequence shown here is derived from an EMBL/GenBank/DDBJ whole genome shotgun (WGS) entry which is preliminary data.</text>
</comment>
<dbReference type="Gene3D" id="2.60.40.230">
    <property type="entry name" value="Neocarzinostatin-like"/>
    <property type="match status" value="1"/>
</dbReference>
<dbReference type="Proteomes" id="UP000727993">
    <property type="component" value="Unassembled WGS sequence"/>
</dbReference>
<dbReference type="SUPFAM" id="SSF49319">
    <property type="entry name" value="Actinoxanthin-like"/>
    <property type="match status" value="1"/>
</dbReference>
<evidence type="ECO:0000313" key="4">
    <source>
        <dbReference type="Proteomes" id="UP000727993"/>
    </source>
</evidence>
<sequence length="355" mass="35341">MRTAHVNQTAQPGPPDRPSGAVPAARARLCGVASLLAAVAITLAWVGGAGASVADPPGAVLARYQGGAQVSDGVRTVTVSQSAELQPGQSIAVNGVGFDVDKGVYVGLCLVPPAGAVPSPCAGGEDRSGSSGASAWFSSNPPSYATNIAVPYAQGGSLSAQLTVSPELGGGLDCRQVQCAIATRNDHTRSTDRSQDLYIPVTFAAGAPAEAPQPTEAPVVPAPPVEEPVQATIAEAPVTPAPPVEDKPATTRPKATTTAKPKKKSTTTVPKTTTTTTKPKATTTSAKPTTTTAPERAEEPKITVTSNDGGSGGWGWGLAAAGGVALLGGAGAGIYRSKTGRWPGMNAPTDGASAP</sequence>
<name>A0A936TBN0_9ACTN</name>
<feature type="region of interest" description="Disordered" evidence="1">
    <location>
        <begin position="236"/>
        <end position="310"/>
    </location>
</feature>
<dbReference type="EMBL" id="JADJZA010000001">
    <property type="protein sequence ID" value="MBK9295556.1"/>
    <property type="molecule type" value="Genomic_DNA"/>
</dbReference>